<comment type="caution">
    <text evidence="1">The sequence shown here is derived from an EMBL/GenBank/DDBJ whole genome shotgun (WGS) entry which is preliminary data.</text>
</comment>
<evidence type="ECO:0000313" key="2">
    <source>
        <dbReference type="Proteomes" id="UP000680304"/>
    </source>
</evidence>
<dbReference type="EMBL" id="BOVJ01000012">
    <property type="protein sequence ID" value="GIQ61860.1"/>
    <property type="molecule type" value="Genomic_DNA"/>
</dbReference>
<evidence type="ECO:0000313" key="1">
    <source>
        <dbReference type="EMBL" id="GIQ61860.1"/>
    </source>
</evidence>
<keyword evidence="2" id="KW-1185">Reference proteome</keyword>
<gene>
    <name evidence="1" type="ORF">PACILC2_04280</name>
</gene>
<proteinExistence type="predicted"/>
<organism evidence="1 2">
    <name type="scientific">Paenibacillus cisolokensis</name>
    <dbReference type="NCBI Taxonomy" id="1658519"/>
    <lineage>
        <taxon>Bacteria</taxon>
        <taxon>Bacillati</taxon>
        <taxon>Bacillota</taxon>
        <taxon>Bacilli</taxon>
        <taxon>Bacillales</taxon>
        <taxon>Paenibacillaceae</taxon>
        <taxon>Paenibacillus</taxon>
    </lineage>
</organism>
<sequence length="55" mass="6304">MPTHFYKIRTSLCTGDLNNVKMMKTVNEAKQEGLPMKWTDQLLNGTIVLNQKLLP</sequence>
<dbReference type="Proteomes" id="UP000680304">
    <property type="component" value="Unassembled WGS sequence"/>
</dbReference>
<name>A0ABQ4N125_9BACL</name>
<reference evidence="1 2" key="1">
    <citation type="submission" date="2021-04" db="EMBL/GenBank/DDBJ databases">
        <title>Draft genome sequence of Paenibacillus cisolokensis, LC2-13A.</title>
        <authorList>
            <person name="Uke A."/>
            <person name="Chhe C."/>
            <person name="Baramee S."/>
            <person name="Kosugi A."/>
        </authorList>
    </citation>
    <scope>NUCLEOTIDE SEQUENCE [LARGE SCALE GENOMIC DNA]</scope>
    <source>
        <strain evidence="1 2">LC2-13A</strain>
    </source>
</reference>
<protein>
    <submittedName>
        <fullName evidence="1">Uncharacterized protein</fullName>
    </submittedName>
</protein>
<accession>A0ABQ4N125</accession>